<evidence type="ECO:0000313" key="2">
    <source>
        <dbReference type="EMBL" id="CAI9738410.1"/>
    </source>
</evidence>
<gene>
    <name evidence="2" type="ORF">OCTVUL_1B023008</name>
</gene>
<evidence type="ECO:0000313" key="3">
    <source>
        <dbReference type="Proteomes" id="UP001162480"/>
    </source>
</evidence>
<name>A0AA36FH43_OCTVU</name>
<dbReference type="Proteomes" id="UP001162480">
    <property type="component" value="Chromosome 21"/>
</dbReference>
<accession>A0AA36FH43</accession>
<dbReference type="EMBL" id="OX597834">
    <property type="protein sequence ID" value="CAI9738410.1"/>
    <property type="molecule type" value="Genomic_DNA"/>
</dbReference>
<dbReference type="AlphaFoldDB" id="A0AA36FH43"/>
<protein>
    <submittedName>
        <fullName evidence="2">Uncharacterized protein</fullName>
    </submittedName>
</protein>
<keyword evidence="3" id="KW-1185">Reference proteome</keyword>
<evidence type="ECO:0000256" key="1">
    <source>
        <dbReference type="SAM" id="MobiDB-lite"/>
    </source>
</evidence>
<reference evidence="2" key="1">
    <citation type="submission" date="2023-08" db="EMBL/GenBank/DDBJ databases">
        <authorList>
            <person name="Alioto T."/>
            <person name="Alioto T."/>
            <person name="Gomez Garrido J."/>
        </authorList>
    </citation>
    <scope>NUCLEOTIDE SEQUENCE</scope>
</reference>
<feature type="compositionally biased region" description="Acidic residues" evidence="1">
    <location>
        <begin position="1"/>
        <end position="27"/>
    </location>
</feature>
<feature type="compositionally biased region" description="Basic and acidic residues" evidence="1">
    <location>
        <begin position="28"/>
        <end position="43"/>
    </location>
</feature>
<proteinExistence type="predicted"/>
<sequence length="66" mass="7681">MKEREEEEEDDDDDDDDEEEEEEEEEGEKGCREGGERSSKERQLLFSDLVPINSIQGVTIMQYHSG</sequence>
<feature type="region of interest" description="Disordered" evidence="1">
    <location>
        <begin position="1"/>
        <end position="43"/>
    </location>
</feature>
<organism evidence="2 3">
    <name type="scientific">Octopus vulgaris</name>
    <name type="common">Common octopus</name>
    <dbReference type="NCBI Taxonomy" id="6645"/>
    <lineage>
        <taxon>Eukaryota</taxon>
        <taxon>Metazoa</taxon>
        <taxon>Spiralia</taxon>
        <taxon>Lophotrochozoa</taxon>
        <taxon>Mollusca</taxon>
        <taxon>Cephalopoda</taxon>
        <taxon>Coleoidea</taxon>
        <taxon>Octopodiformes</taxon>
        <taxon>Octopoda</taxon>
        <taxon>Incirrata</taxon>
        <taxon>Octopodidae</taxon>
        <taxon>Octopus</taxon>
    </lineage>
</organism>